<keyword evidence="3" id="KW-0520">NAD</keyword>
<keyword evidence="5" id="KW-1185">Reference proteome</keyword>
<dbReference type="InterPro" id="IPR005255">
    <property type="entry name" value="PdxA_fam"/>
</dbReference>
<gene>
    <name evidence="4" type="primary">pdxA</name>
    <name evidence="4" type="ORF">ONZ52_01970</name>
</gene>
<reference evidence="4" key="1">
    <citation type="submission" date="2022-11" db="EMBL/GenBank/DDBJ databases">
        <title>Marinomonas sp. nov., isolated from marine algae.</title>
        <authorList>
            <person name="Choi D.G."/>
            <person name="Kim J.M."/>
            <person name="Lee J.K."/>
            <person name="Baek J.H."/>
            <person name="Jeon C.O."/>
        </authorList>
    </citation>
    <scope>NUCLEOTIDE SEQUENCE</scope>
    <source>
        <strain evidence="4">KJ51-3</strain>
    </source>
</reference>
<dbReference type="RefSeq" id="WP_265216953.1">
    <property type="nucleotide sequence ID" value="NZ_JAPEUL010000004.1"/>
</dbReference>
<proteinExistence type="predicted"/>
<dbReference type="PANTHER" id="PTHR30004">
    <property type="entry name" value="4-HYDROXYTHREONINE-4-PHOSPHATE DEHYDROGENASE"/>
    <property type="match status" value="1"/>
</dbReference>
<dbReference type="Gene3D" id="3.40.718.10">
    <property type="entry name" value="Isopropylmalate Dehydrogenase"/>
    <property type="match status" value="1"/>
</dbReference>
<name>A0ABT3KBD3_9GAMM</name>
<evidence type="ECO:0000313" key="4">
    <source>
        <dbReference type="EMBL" id="MCW4627853.1"/>
    </source>
</evidence>
<evidence type="ECO:0000256" key="2">
    <source>
        <dbReference type="ARBA" id="ARBA00023002"/>
    </source>
</evidence>
<keyword evidence="1" id="KW-0479">Metal-binding</keyword>
<dbReference type="NCBIfam" id="TIGR00557">
    <property type="entry name" value="pdxA"/>
    <property type="match status" value="1"/>
</dbReference>
<dbReference type="PANTHER" id="PTHR30004:SF6">
    <property type="entry name" value="D-THREONATE 4-PHOSPHATE DEHYDROGENASE"/>
    <property type="match status" value="1"/>
</dbReference>
<protein>
    <submittedName>
        <fullName evidence="4">4-hydroxythreonine-4-phosphate dehydrogenase PdxA</fullName>
        <ecNumber evidence="4">1.1.1.262</ecNumber>
    </submittedName>
</protein>
<dbReference type="SUPFAM" id="SSF53659">
    <property type="entry name" value="Isocitrate/Isopropylmalate dehydrogenase-like"/>
    <property type="match status" value="1"/>
</dbReference>
<sequence length="314" mass="33581">MIGITMGDPAGVGPEIILKAFEEMSTKERQATRVYGNLATLKYVANIISSPVDPEKDMQVVDIDFDGAPLTLGKLDARAGEAAYRFIEKAVKDSEAKEIGCIVTAPINKAALNLAGHHHDGHTGLLAYLTKGKAWMILASDRLKVIHTSTHVSLQDAIHKTTSERVYDTIKAGYEHLQRIGIANPRIAVAGLNPHCGEGGLFGKEDEEIILPGIIKAQNEGMNVSGPIPADSVFFRAYSGAFDLVVANYHDQGHIPVKLIAFDTAVNVSVGLPIDRTSVDHGTAFDIAGKGIANHENLLSAIAYARKLVSGGKK</sequence>
<dbReference type="Pfam" id="PF04166">
    <property type="entry name" value="PdxA"/>
    <property type="match status" value="1"/>
</dbReference>
<comment type="caution">
    <text evidence="4">The sequence shown here is derived from an EMBL/GenBank/DDBJ whole genome shotgun (WGS) entry which is preliminary data.</text>
</comment>
<dbReference type="GO" id="GO:0050570">
    <property type="term" value="F:4-hydroxythreonine-4-phosphate dehydrogenase activity"/>
    <property type="evidence" value="ECO:0007669"/>
    <property type="project" value="UniProtKB-EC"/>
</dbReference>
<evidence type="ECO:0000256" key="1">
    <source>
        <dbReference type="ARBA" id="ARBA00022723"/>
    </source>
</evidence>
<evidence type="ECO:0000313" key="5">
    <source>
        <dbReference type="Proteomes" id="UP001431181"/>
    </source>
</evidence>
<accession>A0ABT3KBD3</accession>
<evidence type="ECO:0000256" key="3">
    <source>
        <dbReference type="ARBA" id="ARBA00023027"/>
    </source>
</evidence>
<dbReference type="EMBL" id="JAPEUL010000004">
    <property type="protein sequence ID" value="MCW4627853.1"/>
    <property type="molecule type" value="Genomic_DNA"/>
</dbReference>
<dbReference type="EC" id="1.1.1.262" evidence="4"/>
<keyword evidence="2 4" id="KW-0560">Oxidoreductase</keyword>
<organism evidence="4 5">
    <name type="scientific">Marinomonas rhodophyticola</name>
    <dbReference type="NCBI Taxonomy" id="2992803"/>
    <lineage>
        <taxon>Bacteria</taxon>
        <taxon>Pseudomonadati</taxon>
        <taxon>Pseudomonadota</taxon>
        <taxon>Gammaproteobacteria</taxon>
        <taxon>Oceanospirillales</taxon>
        <taxon>Oceanospirillaceae</taxon>
        <taxon>Marinomonas</taxon>
    </lineage>
</organism>
<dbReference type="Proteomes" id="UP001431181">
    <property type="component" value="Unassembled WGS sequence"/>
</dbReference>